<dbReference type="AlphaFoldDB" id="A0A1W6MMX0"/>
<accession>A0A1W6MMX0</accession>
<proteinExistence type="predicted"/>
<dbReference type="EMBL" id="CP019344">
    <property type="protein sequence ID" value="ARN78829.1"/>
    <property type="molecule type" value="Genomic_DNA"/>
</dbReference>
<gene>
    <name evidence="1" type="ORF">BST97_12975</name>
</gene>
<reference evidence="1 2" key="1">
    <citation type="submission" date="2016-11" db="EMBL/GenBank/DDBJ databases">
        <title>Trade-off between light-utilization and light-protection in marine flavobacteria.</title>
        <authorList>
            <person name="Kumagai Y."/>
        </authorList>
    </citation>
    <scope>NUCLEOTIDE SEQUENCE [LARGE SCALE GENOMIC DNA]</scope>
    <source>
        <strain evidence="1 2">JCM 13191</strain>
    </source>
</reference>
<keyword evidence="2" id="KW-1185">Reference proteome</keyword>
<dbReference type="STRING" id="331648.BST97_12975"/>
<dbReference type="Proteomes" id="UP000193431">
    <property type="component" value="Chromosome"/>
</dbReference>
<name>A0A1W6MMX0_9FLAO</name>
<evidence type="ECO:0000313" key="1">
    <source>
        <dbReference type="EMBL" id="ARN78829.1"/>
    </source>
</evidence>
<organism evidence="1 2">
    <name type="scientific">Nonlabens spongiae</name>
    <dbReference type="NCBI Taxonomy" id="331648"/>
    <lineage>
        <taxon>Bacteria</taxon>
        <taxon>Pseudomonadati</taxon>
        <taxon>Bacteroidota</taxon>
        <taxon>Flavobacteriia</taxon>
        <taxon>Flavobacteriales</taxon>
        <taxon>Flavobacteriaceae</taxon>
        <taxon>Nonlabens</taxon>
    </lineage>
</organism>
<sequence>MFYFCEKFHKMKKFLLAVALMSTITAVGQRVKSEKLEYTTERLPLQPINGNIAGYNFKVSTPYPEDNSALEDFAKQKYQEELDNYPALVEESKILHEQAMEQYDQDVLTARENFKLESEEFKKLSLVERLAMSDQKPKLKLPSKPYYRKPAEPYYKKPNLSNSIVFKGEVLADSYLRLDGYDKSEEGDDVLTGQVVFYDFEKMDVSTEVKQESYYSRSAKKNLNRNVTYYITKYKRPTELTLTYNGETLHSGIYDLTGEYVEYNDKSRPNMFNIEKQTISDNLSEINAYINDFYGISQQVNAVEVFYVKNKKGEYDDLEEAKEVALKAYAGFDINGDNELLLDAIDIWKTALEESDLEDRKARIDTKVTEAILFNLVEAHIALKDIPTAEGFLKDLKSMKLNYSEKQKVESYETQLASISERLEANGL</sequence>
<evidence type="ECO:0000313" key="2">
    <source>
        <dbReference type="Proteomes" id="UP000193431"/>
    </source>
</evidence>
<protein>
    <submittedName>
        <fullName evidence="1">Uncharacterized protein</fullName>
    </submittedName>
</protein>